<dbReference type="PROSITE" id="PS51736">
    <property type="entry name" value="RECOMBINASES_3"/>
    <property type="match status" value="1"/>
</dbReference>
<dbReference type="Gene3D" id="3.40.50.1390">
    <property type="entry name" value="Resolvase, N-terminal catalytic domain"/>
    <property type="match status" value="1"/>
</dbReference>
<reference evidence="3" key="1">
    <citation type="submission" date="2018-01" db="EMBL/GenBank/DDBJ databases">
        <authorList>
            <person name="Clerissi C."/>
        </authorList>
    </citation>
    <scope>NUCLEOTIDE SEQUENCE</scope>
    <source>
        <strain evidence="3">Cupriavidus sp. LMG 19464</strain>
    </source>
</reference>
<dbReference type="PANTHER" id="PTHR30461">
    <property type="entry name" value="DNA-INVERTASE FROM LAMBDOID PROPHAGE"/>
    <property type="match status" value="1"/>
</dbReference>
<organism evidence="3">
    <name type="scientific">Cupriavidus taiwanensis</name>
    <dbReference type="NCBI Taxonomy" id="164546"/>
    <lineage>
        <taxon>Bacteria</taxon>
        <taxon>Pseudomonadati</taxon>
        <taxon>Pseudomonadota</taxon>
        <taxon>Betaproteobacteria</taxon>
        <taxon>Burkholderiales</taxon>
        <taxon>Burkholderiaceae</taxon>
        <taxon>Cupriavidus</taxon>
    </lineage>
</organism>
<dbReference type="InterPro" id="IPR006119">
    <property type="entry name" value="Resolv_N"/>
</dbReference>
<gene>
    <name evidence="3" type="ORF">CBM2587_A110025</name>
</gene>
<sequence length="209" mass="22959">MSHSNSRRLYYGRVSTIDGQSSASQYADAAAHGVASDDVFIDEGVSGYHIAPADRPQWQHVERDLRKGGVLVVRWLDRISRRYDELHATMRRLMDKGVRVECTLNGMVFDGGATDAIAKATRDAVLAFMAAQGEADYLNRREMQRRGIEEAKRTSPDKYKGRARAADAATVASWRAEHGASIAATAEHFGIGAATVKRYCAEAQGSRPD</sequence>
<name>A0A375BFV8_9BURK</name>
<dbReference type="GO" id="GO:0003677">
    <property type="term" value="F:DNA binding"/>
    <property type="evidence" value="ECO:0007669"/>
    <property type="project" value="InterPro"/>
</dbReference>
<feature type="domain" description="Resolvase/invertase-type recombinase catalytic" evidence="2">
    <location>
        <begin position="7"/>
        <end position="155"/>
    </location>
</feature>
<comment type="caution">
    <text evidence="3">The sequence shown here is derived from an EMBL/GenBank/DDBJ whole genome shotgun (WGS) entry which is preliminary data.</text>
</comment>
<dbReference type="CDD" id="cd03768">
    <property type="entry name" value="SR_ResInv"/>
    <property type="match status" value="1"/>
</dbReference>
<dbReference type="SUPFAM" id="SSF53041">
    <property type="entry name" value="Resolvase-like"/>
    <property type="match status" value="1"/>
</dbReference>
<dbReference type="AlphaFoldDB" id="A0A375BFV8"/>
<dbReference type="Pfam" id="PF00239">
    <property type="entry name" value="Resolvase"/>
    <property type="match status" value="1"/>
</dbReference>
<comment type="similarity">
    <text evidence="1">Belongs to the site-specific recombinase resolvase family.</text>
</comment>
<dbReference type="InterPro" id="IPR050639">
    <property type="entry name" value="SSR_resolvase"/>
</dbReference>
<dbReference type="InterPro" id="IPR036162">
    <property type="entry name" value="Resolvase-like_N_sf"/>
</dbReference>
<protein>
    <submittedName>
        <fullName evidence="3">Resolvase, N-terminal:Resolvase helix-turn-helix region</fullName>
    </submittedName>
</protein>
<dbReference type="OrthoDB" id="8585334at2"/>
<dbReference type="RefSeq" id="WP_116356203.1">
    <property type="nucleotide sequence ID" value="NZ_LT976853.1"/>
</dbReference>
<dbReference type="SMART" id="SM00857">
    <property type="entry name" value="Resolvase"/>
    <property type="match status" value="1"/>
</dbReference>
<dbReference type="Proteomes" id="UP000256780">
    <property type="component" value="Chromosome CBM2587_a"/>
</dbReference>
<dbReference type="GO" id="GO:0000150">
    <property type="term" value="F:DNA strand exchange activity"/>
    <property type="evidence" value="ECO:0007669"/>
    <property type="project" value="InterPro"/>
</dbReference>
<dbReference type="PANTHER" id="PTHR30461:SF26">
    <property type="entry name" value="RESOLVASE HOMOLOG YNEB"/>
    <property type="match status" value="1"/>
</dbReference>
<evidence type="ECO:0000256" key="1">
    <source>
        <dbReference type="ARBA" id="ARBA00009913"/>
    </source>
</evidence>
<evidence type="ECO:0000259" key="2">
    <source>
        <dbReference type="PROSITE" id="PS51736"/>
    </source>
</evidence>
<accession>A0A375BFV8</accession>
<proteinExistence type="inferred from homology"/>
<evidence type="ECO:0000313" key="3">
    <source>
        <dbReference type="EMBL" id="SOY43810.1"/>
    </source>
</evidence>
<dbReference type="EMBL" id="OFSQ01000003">
    <property type="protein sequence ID" value="SOY43810.1"/>
    <property type="molecule type" value="Genomic_DNA"/>
</dbReference>